<comment type="caution">
    <text evidence="1">The sequence shown here is derived from an EMBL/GenBank/DDBJ whole genome shotgun (WGS) entry which is preliminary data.</text>
</comment>
<gene>
    <name evidence="1" type="ORF">R1flu_007911</name>
</gene>
<keyword evidence="2" id="KW-1185">Reference proteome</keyword>
<dbReference type="EMBL" id="JBHFFA010000003">
    <property type="protein sequence ID" value="KAL2636432.1"/>
    <property type="molecule type" value="Genomic_DNA"/>
</dbReference>
<dbReference type="Proteomes" id="UP001605036">
    <property type="component" value="Unassembled WGS sequence"/>
</dbReference>
<sequence length="72" mass="7262">MGVVQFDGGGSSSRQTSGTFAVLICDGRLTTASVLGNRRLAEAAVLASFGYRHGSIAEGTSLSPSSEPPFGA</sequence>
<protein>
    <submittedName>
        <fullName evidence="1">Uncharacterized protein</fullName>
    </submittedName>
</protein>
<proteinExistence type="predicted"/>
<organism evidence="1 2">
    <name type="scientific">Riccia fluitans</name>
    <dbReference type="NCBI Taxonomy" id="41844"/>
    <lineage>
        <taxon>Eukaryota</taxon>
        <taxon>Viridiplantae</taxon>
        <taxon>Streptophyta</taxon>
        <taxon>Embryophyta</taxon>
        <taxon>Marchantiophyta</taxon>
        <taxon>Marchantiopsida</taxon>
        <taxon>Marchantiidae</taxon>
        <taxon>Marchantiales</taxon>
        <taxon>Ricciaceae</taxon>
        <taxon>Riccia</taxon>
    </lineage>
</organism>
<accession>A0ABD1Z392</accession>
<reference evidence="1 2" key="1">
    <citation type="submission" date="2024-09" db="EMBL/GenBank/DDBJ databases">
        <title>Chromosome-scale assembly of Riccia fluitans.</title>
        <authorList>
            <person name="Paukszto L."/>
            <person name="Sawicki J."/>
            <person name="Karawczyk K."/>
            <person name="Piernik-Szablinska J."/>
            <person name="Szczecinska M."/>
            <person name="Mazdziarz M."/>
        </authorList>
    </citation>
    <scope>NUCLEOTIDE SEQUENCE [LARGE SCALE GENOMIC DNA]</scope>
    <source>
        <strain evidence="1">Rf_01</strain>
        <tissue evidence="1">Aerial parts of the thallus</tissue>
    </source>
</reference>
<dbReference type="AlphaFoldDB" id="A0ABD1Z392"/>
<evidence type="ECO:0000313" key="1">
    <source>
        <dbReference type="EMBL" id="KAL2636432.1"/>
    </source>
</evidence>
<name>A0ABD1Z392_9MARC</name>
<evidence type="ECO:0000313" key="2">
    <source>
        <dbReference type="Proteomes" id="UP001605036"/>
    </source>
</evidence>